<dbReference type="AlphaFoldDB" id="A0A8T2PNE3"/>
<feature type="non-terminal residue" evidence="2">
    <location>
        <position position="254"/>
    </location>
</feature>
<feature type="region of interest" description="Disordered" evidence="1">
    <location>
        <begin position="93"/>
        <end position="254"/>
    </location>
</feature>
<reference evidence="2" key="1">
    <citation type="thesis" date="2021" institute="BYU ScholarsArchive" country="Provo, UT, USA">
        <title>Applications of and Algorithms for Genome Assembly and Genomic Analyses with an Emphasis on Marine Teleosts.</title>
        <authorList>
            <person name="Pickett B.D."/>
        </authorList>
    </citation>
    <scope>NUCLEOTIDE SEQUENCE</scope>
    <source>
        <strain evidence="2">HI-2016</strain>
    </source>
</reference>
<evidence type="ECO:0000256" key="1">
    <source>
        <dbReference type="SAM" id="MobiDB-lite"/>
    </source>
</evidence>
<dbReference type="EMBL" id="JAFBMS010000006">
    <property type="protein sequence ID" value="KAG9351897.1"/>
    <property type="molecule type" value="Genomic_DNA"/>
</dbReference>
<dbReference type="Proteomes" id="UP000824540">
    <property type="component" value="Unassembled WGS sequence"/>
</dbReference>
<protein>
    <submittedName>
        <fullName evidence="2">Uncharacterized protein</fullName>
    </submittedName>
</protein>
<accession>A0A8T2PNE3</accession>
<feature type="region of interest" description="Disordered" evidence="1">
    <location>
        <begin position="1"/>
        <end position="21"/>
    </location>
</feature>
<dbReference type="OrthoDB" id="10259640at2759"/>
<proteinExistence type="predicted"/>
<feature type="compositionally biased region" description="Basic and acidic residues" evidence="1">
    <location>
        <begin position="7"/>
        <end position="20"/>
    </location>
</feature>
<organism evidence="2 3">
    <name type="scientific">Albula glossodonta</name>
    <name type="common">roundjaw bonefish</name>
    <dbReference type="NCBI Taxonomy" id="121402"/>
    <lineage>
        <taxon>Eukaryota</taxon>
        <taxon>Metazoa</taxon>
        <taxon>Chordata</taxon>
        <taxon>Craniata</taxon>
        <taxon>Vertebrata</taxon>
        <taxon>Euteleostomi</taxon>
        <taxon>Actinopterygii</taxon>
        <taxon>Neopterygii</taxon>
        <taxon>Teleostei</taxon>
        <taxon>Albuliformes</taxon>
        <taxon>Albulidae</taxon>
        <taxon>Albula</taxon>
    </lineage>
</organism>
<feature type="compositionally biased region" description="Basic and acidic residues" evidence="1">
    <location>
        <begin position="184"/>
        <end position="201"/>
    </location>
</feature>
<feature type="compositionally biased region" description="Acidic residues" evidence="1">
    <location>
        <begin position="157"/>
        <end position="178"/>
    </location>
</feature>
<feature type="compositionally biased region" description="Basic and acidic residues" evidence="1">
    <location>
        <begin position="129"/>
        <end position="152"/>
    </location>
</feature>
<evidence type="ECO:0000313" key="3">
    <source>
        <dbReference type="Proteomes" id="UP000824540"/>
    </source>
</evidence>
<keyword evidence="3" id="KW-1185">Reference proteome</keyword>
<gene>
    <name evidence="2" type="ORF">JZ751_023148</name>
</gene>
<evidence type="ECO:0000313" key="2">
    <source>
        <dbReference type="EMBL" id="KAG9351897.1"/>
    </source>
</evidence>
<comment type="caution">
    <text evidence="2">The sequence shown here is derived from an EMBL/GenBank/DDBJ whole genome shotgun (WGS) entry which is preliminary data.</text>
</comment>
<name>A0A8T2PNE3_9TELE</name>
<sequence>MQNKATKKPEKESKFKEAKKALKRNFKVNTKMTFTEDGEMVQQWPPLQRTAVPAGSEDEGTSGGINVFSGLQGPPPALWKEALSCSSSADVKANEKLSPAALPRHASGATGGVKDVPRTPLHIFMQNRIGKEKRLKEKAARRDASKRQKEEQMGESNSEEEEEVVAYLDCSDDEEEFDPSSLPDPDKHVDSESEDKGREASGKGVRKRGYSDSSSDSNPEEFAGSRKRTRKEDPTGPESRPLDTGLSLAEDEEL</sequence>